<protein>
    <submittedName>
        <fullName evidence="1">DNA-directed RNA polymerases II, IV and V subunit 3</fullName>
    </submittedName>
</protein>
<accession>A0ACC0IQD1</accession>
<organism evidence="1 2">
    <name type="scientific">Camellia lanceoleosa</name>
    <dbReference type="NCBI Taxonomy" id="1840588"/>
    <lineage>
        <taxon>Eukaryota</taxon>
        <taxon>Viridiplantae</taxon>
        <taxon>Streptophyta</taxon>
        <taxon>Embryophyta</taxon>
        <taxon>Tracheophyta</taxon>
        <taxon>Spermatophyta</taxon>
        <taxon>Magnoliopsida</taxon>
        <taxon>eudicotyledons</taxon>
        <taxon>Gunneridae</taxon>
        <taxon>Pentapetalae</taxon>
        <taxon>asterids</taxon>
        <taxon>Ericales</taxon>
        <taxon>Theaceae</taxon>
        <taxon>Camellia</taxon>
    </lineage>
</organism>
<evidence type="ECO:0000313" key="2">
    <source>
        <dbReference type="Proteomes" id="UP001060215"/>
    </source>
</evidence>
<gene>
    <name evidence="1" type="ORF">LOK49_LG02G01460</name>
</gene>
<sequence length="188" mass="20270">MIGLAGGTDDATGWSTNEPVSSVSQEDSRSISISWVSSFQLEVPEPPEGAIILVKPSPVSTARKIKPTVKASPAEQQQPISLRAKDKARPTREKATLSDCKDCNGNGQCEFCFVEFHLRAKCINDQTLDVTSKDLYSSDHTVVPVDFSDSSSGFDNSEQRMPYGSLVSLGFGVGLQESGIFICDPSFT</sequence>
<name>A0ACC0IQD1_9ERIC</name>
<proteinExistence type="predicted"/>
<evidence type="ECO:0000313" key="1">
    <source>
        <dbReference type="EMBL" id="KAI8027631.1"/>
    </source>
</evidence>
<keyword evidence="2" id="KW-1185">Reference proteome</keyword>
<reference evidence="1 2" key="1">
    <citation type="journal article" date="2022" name="Plant J.">
        <title>Chromosome-level genome of Camellia lanceoleosa provides a valuable resource for understanding genome evolution and self-incompatibility.</title>
        <authorList>
            <person name="Gong W."/>
            <person name="Xiao S."/>
            <person name="Wang L."/>
            <person name="Liao Z."/>
            <person name="Chang Y."/>
            <person name="Mo W."/>
            <person name="Hu G."/>
            <person name="Li W."/>
            <person name="Zhao G."/>
            <person name="Zhu H."/>
            <person name="Hu X."/>
            <person name="Ji K."/>
            <person name="Xiang X."/>
            <person name="Song Q."/>
            <person name="Yuan D."/>
            <person name="Jin S."/>
            <person name="Zhang L."/>
        </authorList>
    </citation>
    <scope>NUCLEOTIDE SEQUENCE [LARGE SCALE GENOMIC DNA]</scope>
    <source>
        <strain evidence="1">SQ_2022a</strain>
    </source>
</reference>
<dbReference type="EMBL" id="CM045760">
    <property type="protein sequence ID" value="KAI8027631.1"/>
    <property type="molecule type" value="Genomic_DNA"/>
</dbReference>
<keyword evidence="1" id="KW-0240">DNA-directed RNA polymerase</keyword>
<comment type="caution">
    <text evidence="1">The sequence shown here is derived from an EMBL/GenBank/DDBJ whole genome shotgun (WGS) entry which is preliminary data.</text>
</comment>
<keyword evidence="1" id="KW-0804">Transcription</keyword>
<dbReference type="Proteomes" id="UP001060215">
    <property type="component" value="Chromosome 3"/>
</dbReference>